<organism evidence="2 3">
    <name type="scientific">Fictibacillus arsenicus</name>
    <dbReference type="NCBI Taxonomy" id="255247"/>
    <lineage>
        <taxon>Bacteria</taxon>
        <taxon>Bacillati</taxon>
        <taxon>Bacillota</taxon>
        <taxon>Bacilli</taxon>
        <taxon>Bacillales</taxon>
        <taxon>Fictibacillaceae</taxon>
        <taxon>Fictibacillus</taxon>
    </lineage>
</organism>
<sequence length="154" mass="17731">MIKIQSKVPLISILLFLILLTSCNQSKNESEKNKNDSTIQIAYKQNNQTPSQEAKKAILSMPEITDVKAVNTDKEMFLAVKPKHLERFQLNSLKKKIKKRVNEQNPSMKVYVSTDQKIFLKLDELESKLDDPKMDNKKIKKELKKIKAKATDEA</sequence>
<dbReference type="Proteomes" id="UP000077412">
    <property type="component" value="Chromosome"/>
</dbReference>
<dbReference type="STRING" id="255247.ABE41_010220"/>
<dbReference type="KEGG" id="far:ABE41_010220"/>
<dbReference type="AlphaFoldDB" id="A0A1B1Z4V1"/>
<dbReference type="Pfam" id="PF09580">
    <property type="entry name" value="Spore_YhcN_YlaJ"/>
    <property type="match status" value="1"/>
</dbReference>
<dbReference type="EMBL" id="CP016761">
    <property type="protein sequence ID" value="ANX12386.1"/>
    <property type="molecule type" value="Genomic_DNA"/>
</dbReference>
<protein>
    <recommendedName>
        <fullName evidence="4">Sporulation protein</fullName>
    </recommendedName>
</protein>
<dbReference type="RefSeq" id="WP_066289672.1">
    <property type="nucleotide sequence ID" value="NZ_CP016761.1"/>
</dbReference>
<evidence type="ECO:0008006" key="4">
    <source>
        <dbReference type="Google" id="ProtNLM"/>
    </source>
</evidence>
<feature type="chain" id="PRO_5038421996" description="Sporulation protein" evidence="1">
    <location>
        <begin position="27"/>
        <end position="154"/>
    </location>
</feature>
<dbReference type="PROSITE" id="PS51257">
    <property type="entry name" value="PROKAR_LIPOPROTEIN"/>
    <property type="match status" value="1"/>
</dbReference>
<evidence type="ECO:0000313" key="2">
    <source>
        <dbReference type="EMBL" id="ANX12386.1"/>
    </source>
</evidence>
<name>A0A1B1Z4V1_9BACL</name>
<evidence type="ECO:0000313" key="3">
    <source>
        <dbReference type="Proteomes" id="UP000077412"/>
    </source>
</evidence>
<keyword evidence="3" id="KW-1185">Reference proteome</keyword>
<keyword evidence="1" id="KW-0732">Signal</keyword>
<evidence type="ECO:0000256" key="1">
    <source>
        <dbReference type="SAM" id="SignalP"/>
    </source>
</evidence>
<feature type="signal peptide" evidence="1">
    <location>
        <begin position="1"/>
        <end position="26"/>
    </location>
</feature>
<accession>A0A1B1Z4V1</accession>
<gene>
    <name evidence="2" type="ORF">ABE41_010220</name>
</gene>
<dbReference type="InterPro" id="IPR019076">
    <property type="entry name" value="Spore_lipoprot_YhcN/YlaJ-like"/>
</dbReference>
<dbReference type="OrthoDB" id="2938922at2"/>
<reference evidence="2 3" key="1">
    <citation type="submission" date="2016-08" db="EMBL/GenBank/DDBJ databases">
        <title>Complete genome sequence of Fictibacillus arsenicus G25-54, a strain with toxicity to nematodes and a potential arsenic-resistance activity.</title>
        <authorList>
            <person name="Zheng Z."/>
        </authorList>
    </citation>
    <scope>NUCLEOTIDE SEQUENCE [LARGE SCALE GENOMIC DNA]</scope>
    <source>
        <strain evidence="2 3">G25-54</strain>
    </source>
</reference>
<proteinExistence type="predicted"/>